<accession>A0A9D1EWF8</accession>
<reference evidence="1" key="2">
    <citation type="journal article" date="2021" name="PeerJ">
        <title>Extensive microbial diversity within the chicken gut microbiome revealed by metagenomics and culture.</title>
        <authorList>
            <person name="Gilroy R."/>
            <person name="Ravi A."/>
            <person name="Getino M."/>
            <person name="Pursley I."/>
            <person name="Horton D.L."/>
            <person name="Alikhan N.F."/>
            <person name="Baker D."/>
            <person name="Gharbi K."/>
            <person name="Hall N."/>
            <person name="Watson M."/>
            <person name="Adriaenssens E.M."/>
            <person name="Foster-Nyarko E."/>
            <person name="Jarju S."/>
            <person name="Secka A."/>
            <person name="Antonio M."/>
            <person name="Oren A."/>
            <person name="Chaudhuri R.R."/>
            <person name="La Ragione R."/>
            <person name="Hildebrand F."/>
            <person name="Pallen M.J."/>
        </authorList>
    </citation>
    <scope>NUCLEOTIDE SEQUENCE</scope>
    <source>
        <strain evidence="1">CHK190-19873</strain>
    </source>
</reference>
<sequence length="88" mass="9884">MKAELFHLLRESGAKLIGAADLTDIVQGNLRTGISVAIPVPKHIVRDLQTAPTKEYYDTYYVLNAQLDEIITKGQQVQPRSAHMLRRP</sequence>
<protein>
    <submittedName>
        <fullName evidence="1">Uncharacterized protein</fullName>
    </submittedName>
</protein>
<reference evidence="1" key="1">
    <citation type="submission" date="2020-10" db="EMBL/GenBank/DDBJ databases">
        <authorList>
            <person name="Gilroy R."/>
        </authorList>
    </citation>
    <scope>NUCLEOTIDE SEQUENCE</scope>
    <source>
        <strain evidence="1">CHK190-19873</strain>
    </source>
</reference>
<dbReference type="Proteomes" id="UP000823935">
    <property type="component" value="Unassembled WGS sequence"/>
</dbReference>
<proteinExistence type="predicted"/>
<comment type="caution">
    <text evidence="1">The sequence shown here is derived from an EMBL/GenBank/DDBJ whole genome shotgun (WGS) entry which is preliminary data.</text>
</comment>
<name>A0A9D1EWF8_9FIRM</name>
<dbReference type="AlphaFoldDB" id="A0A9D1EWF8"/>
<evidence type="ECO:0000313" key="2">
    <source>
        <dbReference type="Proteomes" id="UP000823935"/>
    </source>
</evidence>
<evidence type="ECO:0000313" key="1">
    <source>
        <dbReference type="EMBL" id="HIS33148.1"/>
    </source>
</evidence>
<gene>
    <name evidence="1" type="ORF">IAB44_16630</name>
</gene>
<organism evidence="1 2">
    <name type="scientific">Candidatus Limivivens intestinipullorum</name>
    <dbReference type="NCBI Taxonomy" id="2840858"/>
    <lineage>
        <taxon>Bacteria</taxon>
        <taxon>Bacillati</taxon>
        <taxon>Bacillota</taxon>
        <taxon>Clostridia</taxon>
        <taxon>Lachnospirales</taxon>
        <taxon>Lachnospiraceae</taxon>
        <taxon>Lachnospiraceae incertae sedis</taxon>
        <taxon>Candidatus Limivivens</taxon>
    </lineage>
</organism>
<dbReference type="EMBL" id="DVIQ01000113">
    <property type="protein sequence ID" value="HIS33148.1"/>
    <property type="molecule type" value="Genomic_DNA"/>
</dbReference>